<feature type="region of interest" description="Disordered" evidence="1">
    <location>
        <begin position="192"/>
        <end position="242"/>
    </location>
</feature>
<feature type="compositionally biased region" description="Polar residues" evidence="1">
    <location>
        <begin position="215"/>
        <end position="226"/>
    </location>
</feature>
<feature type="compositionally biased region" description="Polar residues" evidence="1">
    <location>
        <begin position="73"/>
        <end position="84"/>
    </location>
</feature>
<feature type="compositionally biased region" description="Basic residues" evidence="1">
    <location>
        <begin position="63"/>
        <end position="72"/>
    </location>
</feature>
<feature type="compositionally biased region" description="Polar residues" evidence="1">
    <location>
        <begin position="144"/>
        <end position="155"/>
    </location>
</feature>
<protein>
    <submittedName>
        <fullName evidence="2">Uncharacterized protein</fullName>
    </submittedName>
</protein>
<dbReference type="EMBL" id="LUCM01003774">
    <property type="protein sequence ID" value="KAA0195360.1"/>
    <property type="molecule type" value="Genomic_DNA"/>
</dbReference>
<reference evidence="2" key="1">
    <citation type="submission" date="2019-05" db="EMBL/GenBank/DDBJ databases">
        <title>Annotation for the trematode Fasciolopsis buski.</title>
        <authorList>
            <person name="Choi Y.-J."/>
        </authorList>
    </citation>
    <scope>NUCLEOTIDE SEQUENCE</scope>
    <source>
        <strain evidence="2">HT</strain>
        <tissue evidence="2">Whole worm</tissue>
    </source>
</reference>
<dbReference type="AlphaFoldDB" id="A0A8E0VNB0"/>
<evidence type="ECO:0000256" key="1">
    <source>
        <dbReference type="SAM" id="MobiDB-lite"/>
    </source>
</evidence>
<gene>
    <name evidence="2" type="ORF">FBUS_02534</name>
</gene>
<evidence type="ECO:0000313" key="3">
    <source>
        <dbReference type="Proteomes" id="UP000728185"/>
    </source>
</evidence>
<name>A0A8E0VNB0_9TREM</name>
<feature type="region of interest" description="Disordered" evidence="1">
    <location>
        <begin position="33"/>
        <end position="174"/>
    </location>
</feature>
<dbReference type="OrthoDB" id="10587857at2759"/>
<evidence type="ECO:0000313" key="2">
    <source>
        <dbReference type="EMBL" id="KAA0195360.1"/>
    </source>
</evidence>
<accession>A0A8E0VNB0</accession>
<organism evidence="2 3">
    <name type="scientific">Fasciolopsis buskii</name>
    <dbReference type="NCBI Taxonomy" id="27845"/>
    <lineage>
        <taxon>Eukaryota</taxon>
        <taxon>Metazoa</taxon>
        <taxon>Spiralia</taxon>
        <taxon>Lophotrochozoa</taxon>
        <taxon>Platyhelminthes</taxon>
        <taxon>Trematoda</taxon>
        <taxon>Digenea</taxon>
        <taxon>Plagiorchiida</taxon>
        <taxon>Echinostomata</taxon>
        <taxon>Echinostomatoidea</taxon>
        <taxon>Fasciolidae</taxon>
        <taxon>Fasciolopsis</taxon>
    </lineage>
</organism>
<comment type="caution">
    <text evidence="2">The sequence shown here is derived from an EMBL/GenBank/DDBJ whole genome shotgun (WGS) entry which is preliminary data.</text>
</comment>
<feature type="compositionally biased region" description="Basic residues" evidence="1">
    <location>
        <begin position="134"/>
        <end position="143"/>
    </location>
</feature>
<sequence>MPELCNANTSDFNAPTVDFDKIKYREKSVAKQRELMKANEEPQANVYKKNKPWSKTKELRQKKIEKRRRRSQKSTNVVTDQGEQSAKGGHLTAIHGGDDSEDIDELNEDYRLLKRVRKRKNKPWSKTKELRQKKIEKRRRRSQKSTNVVTDQGEQSAKGGHLTAIHGGDDSEDIDELNEDYRLLKRVRKRKNKPWSKTKELRQKKIEKRRRRSQKSTNVVTDQGEQSAKGGHLTAIHGGDDSEDIDELNEDYRLLKRVRKRKVQPRGFGLNQTISIRLISCYRFSSGRL</sequence>
<dbReference type="Proteomes" id="UP000728185">
    <property type="component" value="Unassembled WGS sequence"/>
</dbReference>
<keyword evidence="3" id="KW-1185">Reference proteome</keyword>
<feature type="compositionally biased region" description="Basic residues" evidence="1">
    <location>
        <begin position="113"/>
        <end position="125"/>
    </location>
</feature>
<feature type="compositionally biased region" description="Basic residues" evidence="1">
    <location>
        <begin position="205"/>
        <end position="214"/>
    </location>
</feature>
<proteinExistence type="predicted"/>